<reference evidence="1 2" key="1">
    <citation type="submission" date="2019-02" db="EMBL/GenBank/DDBJ databases">
        <title>Current taxonomic status of genus Agrobacterium and description of Agrobacterium cavarae sp. nov. isolated from maize roots.</title>
        <authorList>
            <person name="Flores-Felix J.D."/>
            <person name="Menendez E."/>
            <person name="Ramirez-Bahena M.H."/>
            <person name="Garcia-Fraile P."/>
            <person name="Velazquez E."/>
        </authorList>
    </citation>
    <scope>NUCLEOTIDE SEQUENCE [LARGE SCALE GENOMIC DNA]</scope>
    <source>
        <strain evidence="1 2">RZME10</strain>
    </source>
</reference>
<evidence type="ECO:0000313" key="2">
    <source>
        <dbReference type="Proteomes" id="UP000294239"/>
    </source>
</evidence>
<comment type="caution">
    <text evidence="1">The sequence shown here is derived from an EMBL/GenBank/DDBJ whole genome shotgun (WGS) entry which is preliminary data.</text>
</comment>
<gene>
    <name evidence="1" type="ORF">EYC79_07715</name>
</gene>
<dbReference type="RefSeq" id="WP_130977583.1">
    <property type="nucleotide sequence ID" value="NZ_SISF01000026.1"/>
</dbReference>
<sequence>MKIDHARVRATVETDVGVKDRMPGASKGHSYAIAVRSTGVKLDTTSIVNRRSMSYRNIATTEFFRVIDDSLLETLRLKIPKLKRWLIAINPIQVPDQALDATMAGEIDQIPIHRGVVVPFVDLTYLATDHIVTRHDLGGEPINWVPDY</sequence>
<proteinExistence type="predicted"/>
<accession>A0ABY1YCT5</accession>
<organism evidence="1 2">
    <name type="scientific">Agrobacterium cavarae</name>
    <dbReference type="NCBI Taxonomy" id="2528239"/>
    <lineage>
        <taxon>Bacteria</taxon>
        <taxon>Pseudomonadati</taxon>
        <taxon>Pseudomonadota</taxon>
        <taxon>Alphaproteobacteria</taxon>
        <taxon>Hyphomicrobiales</taxon>
        <taxon>Rhizobiaceae</taxon>
        <taxon>Rhizobium/Agrobacterium group</taxon>
        <taxon>Agrobacterium</taxon>
    </lineage>
</organism>
<dbReference type="Proteomes" id="UP000294239">
    <property type="component" value="Unassembled WGS sequence"/>
</dbReference>
<dbReference type="EMBL" id="SISF01000026">
    <property type="protein sequence ID" value="TBN14895.1"/>
    <property type="molecule type" value="Genomic_DNA"/>
</dbReference>
<name>A0ABY1YCT5_9HYPH</name>
<keyword evidence="2" id="KW-1185">Reference proteome</keyword>
<dbReference type="GeneID" id="301041067"/>
<protein>
    <submittedName>
        <fullName evidence="1">Uncharacterized protein</fullName>
    </submittedName>
</protein>
<evidence type="ECO:0000313" key="1">
    <source>
        <dbReference type="EMBL" id="TBN14895.1"/>
    </source>
</evidence>